<accession>A0A4Y2VET5</accession>
<dbReference type="AlphaFoldDB" id="A0A4Y2VET5"/>
<gene>
    <name evidence="1" type="ORF">AVEN_245280_1</name>
</gene>
<proteinExistence type="predicted"/>
<keyword evidence="2" id="KW-1185">Reference proteome</keyword>
<protein>
    <submittedName>
        <fullName evidence="1">Uncharacterized protein</fullName>
    </submittedName>
</protein>
<evidence type="ECO:0000313" key="2">
    <source>
        <dbReference type="Proteomes" id="UP000499080"/>
    </source>
</evidence>
<organism evidence="1 2">
    <name type="scientific">Araneus ventricosus</name>
    <name type="common">Orbweaver spider</name>
    <name type="synonym">Epeira ventricosa</name>
    <dbReference type="NCBI Taxonomy" id="182803"/>
    <lineage>
        <taxon>Eukaryota</taxon>
        <taxon>Metazoa</taxon>
        <taxon>Ecdysozoa</taxon>
        <taxon>Arthropoda</taxon>
        <taxon>Chelicerata</taxon>
        <taxon>Arachnida</taxon>
        <taxon>Araneae</taxon>
        <taxon>Araneomorphae</taxon>
        <taxon>Entelegynae</taxon>
        <taxon>Araneoidea</taxon>
        <taxon>Araneidae</taxon>
        <taxon>Araneus</taxon>
    </lineage>
</organism>
<evidence type="ECO:0000313" key="1">
    <source>
        <dbReference type="EMBL" id="GBO22247.1"/>
    </source>
</evidence>
<dbReference type="Proteomes" id="UP000499080">
    <property type="component" value="Unassembled WGS sequence"/>
</dbReference>
<sequence>MQGAEKSHYAQVPAQEAQVRKQAGFSFSWRMSPLISDSDYHSLQDGSDHVTGDGHQDFFGGLELLRQLSFSLTPSATAKVG</sequence>
<name>A0A4Y2VET5_ARAVE</name>
<comment type="caution">
    <text evidence="1">The sequence shown here is derived from an EMBL/GenBank/DDBJ whole genome shotgun (WGS) entry which is preliminary data.</text>
</comment>
<reference evidence="1 2" key="1">
    <citation type="journal article" date="2019" name="Sci. Rep.">
        <title>Orb-weaving spider Araneus ventricosus genome elucidates the spidroin gene catalogue.</title>
        <authorList>
            <person name="Kono N."/>
            <person name="Nakamura H."/>
            <person name="Ohtoshi R."/>
            <person name="Moran D.A.P."/>
            <person name="Shinohara A."/>
            <person name="Yoshida Y."/>
            <person name="Fujiwara M."/>
            <person name="Mori M."/>
            <person name="Tomita M."/>
            <person name="Arakawa K."/>
        </authorList>
    </citation>
    <scope>NUCLEOTIDE SEQUENCE [LARGE SCALE GENOMIC DNA]</scope>
</reference>
<dbReference type="EMBL" id="BGPR01045350">
    <property type="protein sequence ID" value="GBO22247.1"/>
    <property type="molecule type" value="Genomic_DNA"/>
</dbReference>